<protein>
    <submittedName>
        <fullName evidence="1">Uncharacterized protein</fullName>
    </submittedName>
</protein>
<dbReference type="Proteomes" id="UP001179952">
    <property type="component" value="Unassembled WGS sequence"/>
</dbReference>
<gene>
    <name evidence="1" type="ORF">QJS04_geneDACA006444</name>
</gene>
<dbReference type="AlphaFoldDB" id="A0AAV9AV41"/>
<evidence type="ECO:0000313" key="1">
    <source>
        <dbReference type="EMBL" id="KAK1268156.1"/>
    </source>
</evidence>
<reference evidence="1" key="2">
    <citation type="submission" date="2023-06" db="EMBL/GenBank/DDBJ databases">
        <authorList>
            <person name="Ma L."/>
            <person name="Liu K.-W."/>
            <person name="Li Z."/>
            <person name="Hsiao Y.-Y."/>
            <person name="Qi Y."/>
            <person name="Fu T."/>
            <person name="Tang G."/>
            <person name="Zhang D."/>
            <person name="Sun W.-H."/>
            <person name="Liu D.-K."/>
            <person name="Li Y."/>
            <person name="Chen G.-Z."/>
            <person name="Liu X.-D."/>
            <person name="Liao X.-Y."/>
            <person name="Jiang Y.-T."/>
            <person name="Yu X."/>
            <person name="Hao Y."/>
            <person name="Huang J."/>
            <person name="Zhao X.-W."/>
            <person name="Ke S."/>
            <person name="Chen Y.-Y."/>
            <person name="Wu W.-L."/>
            <person name="Hsu J.-L."/>
            <person name="Lin Y.-F."/>
            <person name="Huang M.-D."/>
            <person name="Li C.-Y."/>
            <person name="Huang L."/>
            <person name="Wang Z.-W."/>
            <person name="Zhao X."/>
            <person name="Zhong W.-Y."/>
            <person name="Peng D.-H."/>
            <person name="Ahmad S."/>
            <person name="Lan S."/>
            <person name="Zhang J.-S."/>
            <person name="Tsai W.-C."/>
            <person name="Van De Peer Y."/>
            <person name="Liu Z.-J."/>
        </authorList>
    </citation>
    <scope>NUCLEOTIDE SEQUENCE</scope>
    <source>
        <strain evidence="1">SCP</strain>
        <tissue evidence="1">Leaves</tissue>
    </source>
</reference>
<keyword evidence="2" id="KW-1185">Reference proteome</keyword>
<proteinExistence type="predicted"/>
<dbReference type="EMBL" id="JAUJYN010000006">
    <property type="protein sequence ID" value="KAK1268156.1"/>
    <property type="molecule type" value="Genomic_DNA"/>
</dbReference>
<accession>A0AAV9AV41</accession>
<reference evidence="1" key="1">
    <citation type="journal article" date="2023" name="Nat. Commun.">
        <title>Diploid and tetraploid genomes of Acorus and the evolution of monocots.</title>
        <authorList>
            <person name="Ma L."/>
            <person name="Liu K.W."/>
            <person name="Li Z."/>
            <person name="Hsiao Y.Y."/>
            <person name="Qi Y."/>
            <person name="Fu T."/>
            <person name="Tang G.D."/>
            <person name="Zhang D."/>
            <person name="Sun W.H."/>
            <person name="Liu D.K."/>
            <person name="Li Y."/>
            <person name="Chen G.Z."/>
            <person name="Liu X.D."/>
            <person name="Liao X.Y."/>
            <person name="Jiang Y.T."/>
            <person name="Yu X."/>
            <person name="Hao Y."/>
            <person name="Huang J."/>
            <person name="Zhao X.W."/>
            <person name="Ke S."/>
            <person name="Chen Y.Y."/>
            <person name="Wu W.L."/>
            <person name="Hsu J.L."/>
            <person name="Lin Y.F."/>
            <person name="Huang M.D."/>
            <person name="Li C.Y."/>
            <person name="Huang L."/>
            <person name="Wang Z.W."/>
            <person name="Zhao X."/>
            <person name="Zhong W.Y."/>
            <person name="Peng D.H."/>
            <person name="Ahmad S."/>
            <person name="Lan S."/>
            <person name="Zhang J.S."/>
            <person name="Tsai W.C."/>
            <person name="Van de Peer Y."/>
            <person name="Liu Z.J."/>
        </authorList>
    </citation>
    <scope>NUCLEOTIDE SEQUENCE</scope>
    <source>
        <strain evidence="1">SCP</strain>
    </source>
</reference>
<evidence type="ECO:0000313" key="2">
    <source>
        <dbReference type="Proteomes" id="UP001179952"/>
    </source>
</evidence>
<name>A0AAV9AV41_ACOGR</name>
<sequence>MESSWSSPSGLCTSSSVCSSMASQLLWKPPSQQPSQCTLGECQRCCVCGGACP</sequence>
<comment type="caution">
    <text evidence="1">The sequence shown here is derived from an EMBL/GenBank/DDBJ whole genome shotgun (WGS) entry which is preliminary data.</text>
</comment>
<organism evidence="1 2">
    <name type="scientific">Acorus gramineus</name>
    <name type="common">Dwarf sweet flag</name>
    <dbReference type="NCBI Taxonomy" id="55184"/>
    <lineage>
        <taxon>Eukaryota</taxon>
        <taxon>Viridiplantae</taxon>
        <taxon>Streptophyta</taxon>
        <taxon>Embryophyta</taxon>
        <taxon>Tracheophyta</taxon>
        <taxon>Spermatophyta</taxon>
        <taxon>Magnoliopsida</taxon>
        <taxon>Liliopsida</taxon>
        <taxon>Acoraceae</taxon>
        <taxon>Acorus</taxon>
    </lineage>
</organism>